<evidence type="ECO:0000256" key="4">
    <source>
        <dbReference type="ARBA" id="ARBA00023139"/>
    </source>
</evidence>
<evidence type="ECO:0000256" key="2">
    <source>
        <dbReference type="ARBA" id="ARBA00022729"/>
    </source>
</evidence>
<accession>A0A1T4V1K6</accession>
<keyword evidence="5 6" id="KW-0449">Lipoprotein</keyword>
<comment type="similarity">
    <text evidence="6">Belongs to the nlpA lipoprotein family.</text>
</comment>
<feature type="chain" id="PRO_5012594597" description="Lipoprotein" evidence="7">
    <location>
        <begin position="26"/>
        <end position="272"/>
    </location>
</feature>
<dbReference type="STRING" id="83771.SAMN02910357_01939"/>
<dbReference type="PIRSF" id="PIRSF002854">
    <property type="entry name" value="MetQ"/>
    <property type="match status" value="1"/>
</dbReference>
<keyword evidence="4" id="KW-0564">Palmitate</keyword>
<keyword evidence="3" id="KW-0472">Membrane</keyword>
<proteinExistence type="inferred from homology"/>
<comment type="subcellular location">
    <subcellularLocation>
        <location evidence="1">Membrane</location>
        <topology evidence="1">Lipid-anchor</topology>
    </subcellularLocation>
</comment>
<dbReference type="GO" id="GO:0016020">
    <property type="term" value="C:membrane"/>
    <property type="evidence" value="ECO:0007669"/>
    <property type="project" value="UniProtKB-SubCell"/>
</dbReference>
<dbReference type="Proteomes" id="UP000242432">
    <property type="component" value="Unassembled WGS sequence"/>
</dbReference>
<evidence type="ECO:0000256" key="6">
    <source>
        <dbReference type="PIRNR" id="PIRNR002854"/>
    </source>
</evidence>
<protein>
    <recommendedName>
        <fullName evidence="6">Lipoprotein</fullName>
    </recommendedName>
</protein>
<feature type="signal peptide" evidence="7">
    <location>
        <begin position="1"/>
        <end position="25"/>
    </location>
</feature>
<sequence length="272" mass="29786">MKNIKTLLTATFVGLSFITSPAAFADEANEIKLGVVGEHNEAWENVVKRLDKEGVKLTLVKFADYTLPNRALNDGEIDLNAFQHVAYLKADIEAHDYKIEPIANTIISPLGLYSKKIKNVSELQDGDTIAIPNDPTNGGRALKVLELAGLIKLDPSKGYIPTVRDITENPKHIQIYEVDAGNTPSLLPDVAAAIINANYAVDNDLNPSTDPIFSDGVGKVDLDNPYINVIAARTDNKDNPVFKKIIAAYQTKETAEIIKELYHGGEVPVFKY</sequence>
<dbReference type="PANTHER" id="PTHR30429">
    <property type="entry name" value="D-METHIONINE-BINDING LIPOPROTEIN METQ"/>
    <property type="match status" value="1"/>
</dbReference>
<dbReference type="RefSeq" id="WP_078928104.1">
    <property type="nucleotide sequence ID" value="NZ_FUXX01000005.1"/>
</dbReference>
<reference evidence="9" key="1">
    <citation type="submission" date="2017-02" db="EMBL/GenBank/DDBJ databases">
        <authorList>
            <person name="Varghese N."/>
            <person name="Submissions S."/>
        </authorList>
    </citation>
    <scope>NUCLEOTIDE SEQUENCE [LARGE SCALE GENOMIC DNA]</scope>
    <source>
        <strain evidence="9">DSM 3072</strain>
    </source>
</reference>
<organism evidence="8 9">
    <name type="scientific">Succinivibrio dextrinosolvens DSM 3072</name>
    <dbReference type="NCBI Taxonomy" id="1123324"/>
    <lineage>
        <taxon>Bacteria</taxon>
        <taxon>Pseudomonadati</taxon>
        <taxon>Pseudomonadota</taxon>
        <taxon>Gammaproteobacteria</taxon>
        <taxon>Aeromonadales</taxon>
        <taxon>Succinivibrionaceae</taxon>
        <taxon>Succinivibrio</taxon>
    </lineage>
</organism>
<dbReference type="InterPro" id="IPR004872">
    <property type="entry name" value="Lipoprotein_NlpA"/>
</dbReference>
<keyword evidence="9" id="KW-1185">Reference proteome</keyword>
<keyword evidence="2 7" id="KW-0732">Signal</keyword>
<gene>
    <name evidence="8" type="ORF">SAMN02745213_00534</name>
</gene>
<dbReference type="Gene3D" id="3.40.190.10">
    <property type="entry name" value="Periplasmic binding protein-like II"/>
    <property type="match status" value="2"/>
</dbReference>
<evidence type="ECO:0000256" key="1">
    <source>
        <dbReference type="ARBA" id="ARBA00004635"/>
    </source>
</evidence>
<dbReference type="Pfam" id="PF03180">
    <property type="entry name" value="Lipoprotein_9"/>
    <property type="match status" value="1"/>
</dbReference>
<evidence type="ECO:0000313" key="8">
    <source>
        <dbReference type="EMBL" id="SKA58774.1"/>
    </source>
</evidence>
<evidence type="ECO:0000256" key="7">
    <source>
        <dbReference type="SAM" id="SignalP"/>
    </source>
</evidence>
<dbReference type="PANTHER" id="PTHR30429:SF3">
    <property type="entry name" value="LIPOPROTEIN"/>
    <property type="match status" value="1"/>
</dbReference>
<name>A0A1T4V1K6_9GAMM</name>
<dbReference type="SUPFAM" id="SSF53850">
    <property type="entry name" value="Periplasmic binding protein-like II"/>
    <property type="match status" value="1"/>
</dbReference>
<dbReference type="AlphaFoldDB" id="A0A1T4V1K6"/>
<evidence type="ECO:0000256" key="5">
    <source>
        <dbReference type="ARBA" id="ARBA00023288"/>
    </source>
</evidence>
<dbReference type="EMBL" id="FUXX01000005">
    <property type="protein sequence ID" value="SKA58774.1"/>
    <property type="molecule type" value="Genomic_DNA"/>
</dbReference>
<evidence type="ECO:0000313" key="9">
    <source>
        <dbReference type="Proteomes" id="UP000242432"/>
    </source>
</evidence>
<evidence type="ECO:0000256" key="3">
    <source>
        <dbReference type="ARBA" id="ARBA00023136"/>
    </source>
</evidence>